<comment type="subcellular location">
    <subcellularLocation>
        <location evidence="2">Cell membrane</location>
        <topology evidence="2">Multi-pass membrane protein</topology>
    </subcellularLocation>
</comment>
<dbReference type="FunFam" id="3.30.565.10:FF:000010">
    <property type="entry name" value="Sensor histidine kinase RcsC"/>
    <property type="match status" value="1"/>
</dbReference>
<dbReference type="PROSITE" id="PS50110">
    <property type="entry name" value="RESPONSE_REGULATORY"/>
    <property type="match status" value="2"/>
</dbReference>
<dbReference type="CDD" id="cd00156">
    <property type="entry name" value="REC"/>
    <property type="match status" value="1"/>
</dbReference>
<keyword evidence="8" id="KW-0547">Nucleotide-binding</keyword>
<dbReference type="SUPFAM" id="SSF47384">
    <property type="entry name" value="Homodimeric domain of signal transducing histidine kinase"/>
    <property type="match status" value="1"/>
</dbReference>
<dbReference type="SMART" id="SM00388">
    <property type="entry name" value="HisKA"/>
    <property type="match status" value="1"/>
</dbReference>
<protein>
    <recommendedName>
        <fullName evidence="3">histidine kinase</fullName>
        <ecNumber evidence="3">2.7.13.3</ecNumber>
    </recommendedName>
</protein>
<dbReference type="AlphaFoldDB" id="W7QKM8"/>
<comment type="caution">
    <text evidence="18">The sequence shown here is derived from an EMBL/GenBank/DDBJ whole genome shotgun (WGS) entry which is preliminary data.</text>
</comment>
<keyword evidence="10" id="KW-0067">ATP-binding</keyword>
<accession>W7QKM8</accession>
<organism evidence="18 19">
    <name type="scientific">Catenovulum agarivorans DS-2</name>
    <dbReference type="NCBI Taxonomy" id="1328313"/>
    <lineage>
        <taxon>Bacteria</taxon>
        <taxon>Pseudomonadati</taxon>
        <taxon>Pseudomonadota</taxon>
        <taxon>Gammaproteobacteria</taxon>
        <taxon>Alteromonadales</taxon>
        <taxon>Alteromonadaceae</taxon>
        <taxon>Catenovulum</taxon>
    </lineage>
</organism>
<evidence type="ECO:0000313" key="18">
    <source>
        <dbReference type="EMBL" id="EWH08618.1"/>
    </source>
</evidence>
<evidence type="ECO:0000256" key="15">
    <source>
        <dbReference type="SAM" id="Phobius"/>
    </source>
</evidence>
<evidence type="ECO:0000256" key="10">
    <source>
        <dbReference type="ARBA" id="ARBA00022840"/>
    </source>
</evidence>
<dbReference type="PROSITE" id="PS50109">
    <property type="entry name" value="HIS_KIN"/>
    <property type="match status" value="1"/>
</dbReference>
<dbReference type="EC" id="2.7.13.3" evidence="3"/>
<dbReference type="InterPro" id="IPR011006">
    <property type="entry name" value="CheY-like_superfamily"/>
</dbReference>
<keyword evidence="12" id="KW-0902">Two-component regulatory system</keyword>
<dbReference type="InterPro" id="IPR029151">
    <property type="entry name" value="Sensor-like_sf"/>
</dbReference>
<dbReference type="Pfam" id="PF00512">
    <property type="entry name" value="HisKA"/>
    <property type="match status" value="1"/>
</dbReference>
<keyword evidence="9 18" id="KW-0418">Kinase</keyword>
<evidence type="ECO:0000256" key="12">
    <source>
        <dbReference type="ARBA" id="ARBA00023012"/>
    </source>
</evidence>
<keyword evidence="6" id="KW-0808">Transferase</keyword>
<dbReference type="GO" id="GO:0005524">
    <property type="term" value="F:ATP binding"/>
    <property type="evidence" value="ECO:0007669"/>
    <property type="project" value="UniProtKB-KW"/>
</dbReference>
<dbReference type="Proteomes" id="UP000019276">
    <property type="component" value="Unassembled WGS sequence"/>
</dbReference>
<dbReference type="Pfam" id="PF02743">
    <property type="entry name" value="dCache_1"/>
    <property type="match status" value="1"/>
</dbReference>
<dbReference type="InterPro" id="IPR004358">
    <property type="entry name" value="Sig_transdc_His_kin-like_C"/>
</dbReference>
<evidence type="ECO:0000256" key="5">
    <source>
        <dbReference type="ARBA" id="ARBA00022553"/>
    </source>
</evidence>
<dbReference type="PANTHER" id="PTHR45339:SF5">
    <property type="entry name" value="HISTIDINE KINASE"/>
    <property type="match status" value="1"/>
</dbReference>
<dbReference type="PATRIC" id="fig|1328313.3.peg.3354"/>
<dbReference type="GO" id="GO:0000155">
    <property type="term" value="F:phosphorelay sensor kinase activity"/>
    <property type="evidence" value="ECO:0007669"/>
    <property type="project" value="InterPro"/>
</dbReference>
<evidence type="ECO:0000256" key="9">
    <source>
        <dbReference type="ARBA" id="ARBA00022777"/>
    </source>
</evidence>
<dbReference type="SUPFAM" id="SSF103190">
    <property type="entry name" value="Sensory domain-like"/>
    <property type="match status" value="1"/>
</dbReference>
<dbReference type="Pfam" id="PF02518">
    <property type="entry name" value="HATPase_c"/>
    <property type="match status" value="1"/>
</dbReference>
<dbReference type="FunFam" id="1.10.287.130:FF:000003">
    <property type="entry name" value="Histidine kinase"/>
    <property type="match status" value="1"/>
</dbReference>
<dbReference type="GO" id="GO:0005886">
    <property type="term" value="C:plasma membrane"/>
    <property type="evidence" value="ECO:0007669"/>
    <property type="project" value="UniProtKB-SubCell"/>
</dbReference>
<keyword evidence="13 15" id="KW-0472">Membrane</keyword>
<comment type="catalytic activity">
    <reaction evidence="1">
        <text>ATP + protein L-histidine = ADP + protein N-phospho-L-histidine.</text>
        <dbReference type="EC" id="2.7.13.3"/>
    </reaction>
</comment>
<dbReference type="SUPFAM" id="SSF55874">
    <property type="entry name" value="ATPase domain of HSP90 chaperone/DNA topoisomerase II/histidine kinase"/>
    <property type="match status" value="1"/>
</dbReference>
<evidence type="ECO:0000256" key="14">
    <source>
        <dbReference type="PROSITE-ProRule" id="PRU00169"/>
    </source>
</evidence>
<reference evidence="18 19" key="1">
    <citation type="journal article" date="2014" name="Genome Announc.">
        <title>Draft Genome Sequence of the Agar-Degrading Bacterium Catenovulum sp. Strain DS-2, Isolated from Intestines of Haliotis diversicolor.</title>
        <authorList>
            <person name="Shan D."/>
            <person name="Li X."/>
            <person name="Gu Z."/>
            <person name="Wei G."/>
            <person name="Gao Z."/>
            <person name="Shao Z."/>
        </authorList>
    </citation>
    <scope>NUCLEOTIDE SEQUENCE [LARGE SCALE GENOMIC DNA]</scope>
    <source>
        <strain evidence="18 19">DS-2</strain>
    </source>
</reference>
<dbReference type="EMBL" id="ARZY01000041">
    <property type="protein sequence ID" value="EWH08618.1"/>
    <property type="molecule type" value="Genomic_DNA"/>
</dbReference>
<dbReference type="SUPFAM" id="SSF52172">
    <property type="entry name" value="CheY-like"/>
    <property type="match status" value="2"/>
</dbReference>
<evidence type="ECO:0000313" key="19">
    <source>
        <dbReference type="Proteomes" id="UP000019276"/>
    </source>
</evidence>
<evidence type="ECO:0000256" key="1">
    <source>
        <dbReference type="ARBA" id="ARBA00000085"/>
    </source>
</evidence>
<dbReference type="Gene3D" id="1.10.287.130">
    <property type="match status" value="1"/>
</dbReference>
<dbReference type="STRING" id="1328313.DS2_16424"/>
<name>W7QKM8_9ALTE</name>
<feature type="modified residue" description="4-aspartylphosphate" evidence="14">
    <location>
        <position position="628"/>
    </location>
</feature>
<feature type="domain" description="Response regulatory" evidence="17">
    <location>
        <begin position="718"/>
        <end position="837"/>
    </location>
</feature>
<keyword evidence="5 14" id="KW-0597">Phosphoprotein</keyword>
<dbReference type="RefSeq" id="WP_035015997.1">
    <property type="nucleotide sequence ID" value="NZ_ARZY01000041.1"/>
</dbReference>
<dbReference type="CDD" id="cd00082">
    <property type="entry name" value="HisKA"/>
    <property type="match status" value="1"/>
</dbReference>
<dbReference type="PRINTS" id="PR00344">
    <property type="entry name" value="BCTRLSENSOR"/>
</dbReference>
<dbReference type="Gene3D" id="3.30.450.20">
    <property type="entry name" value="PAS domain"/>
    <property type="match status" value="1"/>
</dbReference>
<evidence type="ECO:0000256" key="2">
    <source>
        <dbReference type="ARBA" id="ARBA00004651"/>
    </source>
</evidence>
<evidence type="ECO:0000259" key="17">
    <source>
        <dbReference type="PROSITE" id="PS50110"/>
    </source>
</evidence>
<evidence type="ECO:0000256" key="11">
    <source>
        <dbReference type="ARBA" id="ARBA00022989"/>
    </source>
</evidence>
<dbReference type="OrthoDB" id="9810730at2"/>
<keyword evidence="4" id="KW-1003">Cell membrane</keyword>
<evidence type="ECO:0000259" key="16">
    <source>
        <dbReference type="PROSITE" id="PS50109"/>
    </source>
</evidence>
<evidence type="ECO:0000256" key="3">
    <source>
        <dbReference type="ARBA" id="ARBA00012438"/>
    </source>
</evidence>
<gene>
    <name evidence="18" type="ORF">DS2_16424</name>
</gene>
<evidence type="ECO:0000256" key="8">
    <source>
        <dbReference type="ARBA" id="ARBA00022741"/>
    </source>
</evidence>
<feature type="transmembrane region" description="Helical" evidence="15">
    <location>
        <begin position="280"/>
        <end position="302"/>
    </location>
</feature>
<dbReference type="InterPro" id="IPR001789">
    <property type="entry name" value="Sig_transdc_resp-reg_receiver"/>
</dbReference>
<dbReference type="eggNOG" id="COG2205">
    <property type="taxonomic scope" value="Bacteria"/>
</dbReference>
<dbReference type="InterPro" id="IPR036890">
    <property type="entry name" value="HATPase_C_sf"/>
</dbReference>
<dbReference type="InterPro" id="IPR005467">
    <property type="entry name" value="His_kinase_dom"/>
</dbReference>
<dbReference type="SMART" id="SM00387">
    <property type="entry name" value="HATPase_c"/>
    <property type="match status" value="1"/>
</dbReference>
<evidence type="ECO:0000256" key="6">
    <source>
        <dbReference type="ARBA" id="ARBA00022679"/>
    </source>
</evidence>
<dbReference type="Gene3D" id="3.30.565.10">
    <property type="entry name" value="Histidine kinase-like ATPase, C-terminal domain"/>
    <property type="match status" value="1"/>
</dbReference>
<proteinExistence type="predicted"/>
<evidence type="ECO:0000256" key="7">
    <source>
        <dbReference type="ARBA" id="ARBA00022692"/>
    </source>
</evidence>
<dbReference type="CDD" id="cd16922">
    <property type="entry name" value="HATPase_EvgS-ArcB-TorS-like"/>
    <property type="match status" value="1"/>
</dbReference>
<dbReference type="InterPro" id="IPR003661">
    <property type="entry name" value="HisK_dim/P_dom"/>
</dbReference>
<feature type="domain" description="Response regulatory" evidence="17">
    <location>
        <begin position="576"/>
        <end position="693"/>
    </location>
</feature>
<evidence type="ECO:0000256" key="4">
    <source>
        <dbReference type="ARBA" id="ARBA00022475"/>
    </source>
</evidence>
<dbReference type="SMART" id="SM00448">
    <property type="entry name" value="REC"/>
    <property type="match status" value="2"/>
</dbReference>
<dbReference type="InterPro" id="IPR003594">
    <property type="entry name" value="HATPase_dom"/>
</dbReference>
<feature type="domain" description="Histidine kinase" evidence="16">
    <location>
        <begin position="337"/>
        <end position="559"/>
    </location>
</feature>
<sequence>MQQLRVKLVLAFLCAVTIPLFANFVFTISEVRTHAKNAFESRFYGEVRQIDNAITLMFKLYENQLSLISTQPEFIKNAEYVSSYMHLAATQMQPSASNPKEQQLFDKFSQIAQHYPNLNYLYFGTEQGGYVQWPEGPTTDNYDPRTRPWYTSAKQANGQIIRAPAYYWAADNTMLISTVRLIKDSQNNDVGVIGLDITLDDFTKMLSKAEFGEQGELVVIEHTGRILADTRNPNNVFEYMENTISADQSYFAVEYKSPYLGWKFVGLIPTTVINQNISELTLYVLVITLISIVLFGSGAVVFSKKLSQMIERQHNQVIKAKQQAEQASHAKSEFLANMSHEIRTPLNGVLGMAQLLASSKLNQEQKDKLKTIENSGRLLMGIINDILDFSKIEARKLEIHPSLTELQDIVADIVLAHRANATKKGIEIIIDASEIANMQVLADDIRIGQVLGNLISNAIKFTESGCVTVSAKVLPQSTEQHAQIKFSVTDTGIGLTSEQQQNIFSAFEQADSSTTRKYGGTGLGLALCQKLVTLMGGRLHVTSEKDKGSTFYFELELPVEQQAHHHIAPEALHNTTAIIIDDIAENHRVLNGFCDQWHIQHHNFVAPVELLSWLEQQSHIDCDFLLLDYAMPELDGLSLYRKIKERLPAHCHAILITSVDSEEVYSECQELNVLHIQKPILGKKLLQSLCLSIEGYEHETETPDITDEQPPQPTNNKDILIVEDNDINYLVAEQYLTSQGYTVEWAQDGEQAVKMYQPERYLLILMDCMLPGIDGYTATHEIRAIEQTTNCKPTPIIALTADVTSQNEKRCLDAGMDAYVTKPFNFSELQKCIDHYCE</sequence>
<dbReference type="Pfam" id="PF00072">
    <property type="entry name" value="Response_reg"/>
    <property type="match status" value="2"/>
</dbReference>
<evidence type="ECO:0000256" key="13">
    <source>
        <dbReference type="ARBA" id="ARBA00023136"/>
    </source>
</evidence>
<keyword evidence="7 15" id="KW-0812">Transmembrane</keyword>
<feature type="modified residue" description="4-aspartylphosphate" evidence="14">
    <location>
        <position position="767"/>
    </location>
</feature>
<dbReference type="InterPro" id="IPR033479">
    <property type="entry name" value="dCache_1"/>
</dbReference>
<dbReference type="Gene3D" id="3.40.50.2300">
    <property type="match status" value="2"/>
</dbReference>
<keyword evidence="19" id="KW-1185">Reference proteome</keyword>
<dbReference type="CDD" id="cd18773">
    <property type="entry name" value="PDC1_HK_sensor"/>
    <property type="match status" value="1"/>
</dbReference>
<dbReference type="CDD" id="cd17546">
    <property type="entry name" value="REC_hyHK_CKI1_RcsC-like"/>
    <property type="match status" value="1"/>
</dbReference>
<dbReference type="InterPro" id="IPR036097">
    <property type="entry name" value="HisK_dim/P_sf"/>
</dbReference>
<dbReference type="PANTHER" id="PTHR45339">
    <property type="entry name" value="HYBRID SIGNAL TRANSDUCTION HISTIDINE KINASE J"/>
    <property type="match status" value="1"/>
</dbReference>
<keyword evidence="11 15" id="KW-1133">Transmembrane helix</keyword>